<dbReference type="Proteomes" id="UP000234530">
    <property type="component" value="Chromosome"/>
</dbReference>
<feature type="domain" description="Multidrug resistance protein MdtA-like barrel-sandwich hybrid" evidence="2">
    <location>
        <begin position="105"/>
        <end position="299"/>
    </location>
</feature>
<keyword evidence="1" id="KW-1133">Transmembrane helix</keyword>
<feature type="domain" description="CusB-like beta-barrel" evidence="3">
    <location>
        <begin position="306"/>
        <end position="398"/>
    </location>
</feature>
<proteinExistence type="predicted"/>
<accession>A0A2H5EZR6</accession>
<evidence type="ECO:0000259" key="2">
    <source>
        <dbReference type="Pfam" id="PF25917"/>
    </source>
</evidence>
<dbReference type="Gene3D" id="2.40.30.170">
    <property type="match status" value="1"/>
</dbReference>
<evidence type="ECO:0000313" key="4">
    <source>
        <dbReference type="EMBL" id="AUH64782.1"/>
    </source>
</evidence>
<sequence length="412" mass="43745">MSRPALYLPQPGPVEMPPYPRQPIEGADPMNKPVVQIVPKPEAPTAIPVAAKKPRKRAMLTLARASVIVAGIGLAVVVPLGWGSWVAGLTNQSTNNASLRADTTPVSAEVEGRITRLLVDDYQEVRAGTLLMEIDPTEYQARVDQARAGAVAAEAAIHNIESRIALQHRVIEQAEAGLAALEADRERIDSENQRQATLKEGGWASGQKVEAAIADQKRIAASIIEQQAAIAAEREQLNVLASEAEQAEAERGSRSAALKVAEIELGRTRITAPVDGIVGTSGVRAGQYVRAGSQLVSVVPMADLYVTANFKETQLAKLRPGQAVSVSVDSFPGKSLTGHVERLAPATGSIFSLLPADNATGNFTKIAQRVSVRIALDDEAGLEGLLRPGMSVEATVHTDRDAADETKLAQIR</sequence>
<name>A0A2H5EZR6_9RHOB</name>
<dbReference type="SUPFAM" id="SSF111369">
    <property type="entry name" value="HlyD-like secretion proteins"/>
    <property type="match status" value="2"/>
</dbReference>
<evidence type="ECO:0000313" key="5">
    <source>
        <dbReference type="Proteomes" id="UP000234530"/>
    </source>
</evidence>
<dbReference type="InterPro" id="IPR058625">
    <property type="entry name" value="MdtA-like_BSH"/>
</dbReference>
<feature type="transmembrane region" description="Helical" evidence="1">
    <location>
        <begin position="62"/>
        <end position="85"/>
    </location>
</feature>
<reference evidence="4 5" key="1">
    <citation type="journal article" date="2013" name="Antonie Van Leeuwenhoek">
        <title>Paracoccus zhejiangensis sp. nov., isolated from activated sludge in wastewater-treatment system.</title>
        <authorList>
            <person name="Wu Z.G."/>
            <person name="Zhang D.F."/>
            <person name="Liu Y.L."/>
            <person name="Wang F."/>
            <person name="Jiang X."/>
            <person name="Li C."/>
            <person name="Li S.P."/>
            <person name="Hong Q."/>
            <person name="Li W.J."/>
        </authorList>
    </citation>
    <scope>NUCLEOTIDE SEQUENCE [LARGE SCALE GENOMIC DNA]</scope>
    <source>
        <strain evidence="4 5">J6</strain>
    </source>
</reference>
<evidence type="ECO:0000259" key="3">
    <source>
        <dbReference type="Pfam" id="PF25954"/>
    </source>
</evidence>
<dbReference type="KEGG" id="pzh:CX676_11900"/>
<dbReference type="Pfam" id="PF25917">
    <property type="entry name" value="BSH_RND"/>
    <property type="match status" value="1"/>
</dbReference>
<protein>
    <submittedName>
        <fullName evidence="4">Hemolysin D</fullName>
    </submittedName>
</protein>
<dbReference type="Pfam" id="PF25954">
    <property type="entry name" value="Beta-barrel_RND_2"/>
    <property type="match status" value="1"/>
</dbReference>
<gene>
    <name evidence="4" type="ORF">CX676_11900</name>
</gene>
<organism evidence="4 5">
    <name type="scientific">Paracoccus zhejiangensis</name>
    <dbReference type="NCBI Taxonomy" id="1077935"/>
    <lineage>
        <taxon>Bacteria</taxon>
        <taxon>Pseudomonadati</taxon>
        <taxon>Pseudomonadota</taxon>
        <taxon>Alphaproteobacteria</taxon>
        <taxon>Rhodobacterales</taxon>
        <taxon>Paracoccaceae</taxon>
        <taxon>Paracoccus</taxon>
    </lineage>
</organism>
<dbReference type="PANTHER" id="PTHR30386:SF24">
    <property type="entry name" value="MULTIDRUG RESISTANCE EFFLUX PUMP"/>
    <property type="match status" value="1"/>
</dbReference>
<keyword evidence="1" id="KW-0472">Membrane</keyword>
<evidence type="ECO:0000256" key="1">
    <source>
        <dbReference type="SAM" id="Phobius"/>
    </source>
</evidence>
<dbReference type="GO" id="GO:0055085">
    <property type="term" value="P:transmembrane transport"/>
    <property type="evidence" value="ECO:0007669"/>
    <property type="project" value="InterPro"/>
</dbReference>
<dbReference type="Gene3D" id="2.40.50.100">
    <property type="match status" value="1"/>
</dbReference>
<dbReference type="InterPro" id="IPR058792">
    <property type="entry name" value="Beta-barrel_RND_2"/>
</dbReference>
<dbReference type="InterPro" id="IPR050739">
    <property type="entry name" value="MFP"/>
</dbReference>
<dbReference type="PANTHER" id="PTHR30386">
    <property type="entry name" value="MEMBRANE FUSION SUBUNIT OF EMRAB-TOLC MULTIDRUG EFFLUX PUMP"/>
    <property type="match status" value="1"/>
</dbReference>
<dbReference type="EMBL" id="CP025430">
    <property type="protein sequence ID" value="AUH64782.1"/>
    <property type="molecule type" value="Genomic_DNA"/>
</dbReference>
<dbReference type="AlphaFoldDB" id="A0A2H5EZR6"/>
<keyword evidence="5" id="KW-1185">Reference proteome</keyword>
<dbReference type="Gene3D" id="1.10.287.470">
    <property type="entry name" value="Helix hairpin bin"/>
    <property type="match status" value="1"/>
</dbReference>
<keyword evidence="1" id="KW-0812">Transmembrane</keyword>